<organism evidence="3 4">
    <name type="scientific">Nitrospira moscoviensis</name>
    <dbReference type="NCBI Taxonomy" id="42253"/>
    <lineage>
        <taxon>Bacteria</taxon>
        <taxon>Pseudomonadati</taxon>
        <taxon>Nitrospirota</taxon>
        <taxon>Nitrospiria</taxon>
        <taxon>Nitrospirales</taxon>
        <taxon>Nitrospiraceae</taxon>
        <taxon>Nitrospira</taxon>
    </lineage>
</organism>
<evidence type="ECO:0000313" key="4">
    <source>
        <dbReference type="Proteomes" id="UP000069205"/>
    </source>
</evidence>
<dbReference type="AlphaFoldDB" id="A0A0K2GJA1"/>
<protein>
    <recommendedName>
        <fullName evidence="5">Lipoprotein SmpA/OmlA domain-containing protein</fullName>
    </recommendedName>
</protein>
<feature type="signal peptide" evidence="2">
    <location>
        <begin position="1"/>
        <end position="24"/>
    </location>
</feature>
<gene>
    <name evidence="3" type="ORF">NITMOv2_4555</name>
</gene>
<dbReference type="Proteomes" id="UP000069205">
    <property type="component" value="Chromosome"/>
</dbReference>
<reference evidence="3 4" key="1">
    <citation type="journal article" date="2015" name="Proc. Natl. Acad. Sci. U.S.A.">
        <title>Expanded metabolic versatility of ubiquitous nitrite-oxidizing bacteria from the genus Nitrospira.</title>
        <authorList>
            <person name="Koch H."/>
            <person name="Lucker S."/>
            <person name="Albertsen M."/>
            <person name="Kitzinger K."/>
            <person name="Herbold C."/>
            <person name="Spieck E."/>
            <person name="Nielsen P.H."/>
            <person name="Wagner M."/>
            <person name="Daims H."/>
        </authorList>
    </citation>
    <scope>NUCLEOTIDE SEQUENCE [LARGE SCALE GENOMIC DNA]</scope>
    <source>
        <strain evidence="3 4">NSP M-1</strain>
    </source>
</reference>
<keyword evidence="4" id="KW-1185">Reference proteome</keyword>
<feature type="chain" id="PRO_5005477027" description="Lipoprotein SmpA/OmlA domain-containing protein" evidence="2">
    <location>
        <begin position="25"/>
        <end position="165"/>
    </location>
</feature>
<dbReference type="OrthoDB" id="88145at2"/>
<evidence type="ECO:0000256" key="1">
    <source>
        <dbReference type="SAM" id="MobiDB-lite"/>
    </source>
</evidence>
<proteinExistence type="predicted"/>
<dbReference type="KEGG" id="nmv:NITMOv2_4555"/>
<sequence>MGIWTKLALLLYAALLSGCSIAMALNGHPEPNFDAFEVGSTRKQAEIQLGTPASSKVLENGNKEDTYKYEMGNSPNGARATLYFYYDLATIGLAEPIFSLIEVFQGHDEETQIVYGPDDRVVEIKGYRPPPPSPELKAAEEAQQQLIKRPQPEINATPASAPASQ</sequence>
<evidence type="ECO:0008006" key="5">
    <source>
        <dbReference type="Google" id="ProtNLM"/>
    </source>
</evidence>
<dbReference type="RefSeq" id="WP_053381704.1">
    <property type="nucleotide sequence ID" value="NZ_CP011801.1"/>
</dbReference>
<keyword evidence="2" id="KW-0732">Signal</keyword>
<dbReference type="PROSITE" id="PS51257">
    <property type="entry name" value="PROKAR_LIPOPROTEIN"/>
    <property type="match status" value="1"/>
</dbReference>
<name>A0A0K2GJA1_NITMO</name>
<feature type="region of interest" description="Disordered" evidence="1">
    <location>
        <begin position="125"/>
        <end position="165"/>
    </location>
</feature>
<dbReference type="PATRIC" id="fig|42253.5.peg.4493"/>
<dbReference type="STRING" id="42253.NITMOv2_4555"/>
<accession>A0A0K2GJA1</accession>
<evidence type="ECO:0000256" key="2">
    <source>
        <dbReference type="SAM" id="SignalP"/>
    </source>
</evidence>
<dbReference type="EMBL" id="CP011801">
    <property type="protein sequence ID" value="ALA60929.1"/>
    <property type="molecule type" value="Genomic_DNA"/>
</dbReference>
<evidence type="ECO:0000313" key="3">
    <source>
        <dbReference type="EMBL" id="ALA60929.1"/>
    </source>
</evidence>